<dbReference type="Proteomes" id="UP000053477">
    <property type="component" value="Unassembled WGS sequence"/>
</dbReference>
<dbReference type="GO" id="GO:0005730">
    <property type="term" value="C:nucleolus"/>
    <property type="evidence" value="ECO:0007669"/>
    <property type="project" value="TreeGrafter"/>
</dbReference>
<dbReference type="InterPro" id="IPR042859">
    <property type="entry name" value="NOL11"/>
</dbReference>
<gene>
    <name evidence="2" type="ORF">SCHPADRAFT_1000874</name>
</gene>
<sequence>MASTLGEPYTLASYSLSDQKPKGKAGAYEGLTFASHCSSSKNEDGLVTAAIQGDGVHVLNLTDMHPVSSHNLGPTTLFPTNPITVLCEEDGQTFRRTYAVMRRASGVKGEDAERTVWSWKEKASENLAVSQERTTVTIPIEAATLLASNALPSSLVFASRQGKVIRTDLNCKVANEWSPPEGVIFDKAILLPRRDCKFIQAESFSGGAALVLIYTSKDSTQLQLLSFGLEGEMAVHKPLKVLGNLKKGANVVDATCDVSGYLSVLTSDFSWSTFRLELSNGELALRTSVGVLHLRGFKPSPTRRLKGNFTAHSISALSLGSSFVLVAGETDSDAPEIALLLWDIQYGILLSQQTLPIPSPVDVDDAANTPYVPLQLVPATTTQALLLISPSVFPKAAPSKTKLKFSVLVVPYSVPPSSTIACALGKGSTGLRWLVSGKTHREPDSKVEAMLQGVQNAIEEEKPAEADAVFFGWISAESARRKQKGKQPQGQVDDENMDNVDISSAFTHSVTSRLVQSSLPVDAKPRTPYSPKILRYLLERGLVSNSMLNCGLLPALCLRSDWESIRMCFSHVGNLPELDLMRTLQVALKSGSPPSDDAMSVDKSPSEPQTTISTSTFLAGCMVYPYSPSPLRTALRTIFSEGEDLLTLLRIIVDWLDEVVKKDFHLEEDFDTEHDASPVKKQHKRSQPHAITEPPPLENIITFLLALLDSTFLTLLQHPPSHPLLRRIFEEQIGSQIAFNDDLEALRGTLQPFAKSHAAAITDARLGRTGNKKNMDHQEDWRKRRRRIHEQTEMALGPYQVEELVF</sequence>
<name>A0A0H2RG57_9AGAM</name>
<dbReference type="InParanoid" id="A0A0H2RG57"/>
<dbReference type="PANTHER" id="PTHR15633">
    <property type="entry name" value="NUCLEOLAR PROTEIN 11"/>
    <property type="match status" value="1"/>
</dbReference>
<dbReference type="GO" id="GO:0030490">
    <property type="term" value="P:maturation of SSU-rRNA"/>
    <property type="evidence" value="ECO:0007669"/>
    <property type="project" value="InterPro"/>
</dbReference>
<dbReference type="AlphaFoldDB" id="A0A0H2RG57"/>
<reference evidence="2 3" key="1">
    <citation type="submission" date="2015-04" db="EMBL/GenBank/DDBJ databases">
        <title>Complete genome sequence of Schizopora paradoxa KUC8140, a cosmopolitan wood degrader in East Asia.</title>
        <authorList>
            <consortium name="DOE Joint Genome Institute"/>
            <person name="Min B."/>
            <person name="Park H."/>
            <person name="Jang Y."/>
            <person name="Kim J.-J."/>
            <person name="Kim K.H."/>
            <person name="Pangilinan J."/>
            <person name="Lipzen A."/>
            <person name="Riley R."/>
            <person name="Grigoriev I.V."/>
            <person name="Spatafora J.W."/>
            <person name="Choi I.-G."/>
        </authorList>
    </citation>
    <scope>NUCLEOTIDE SEQUENCE [LARGE SCALE GENOMIC DNA]</scope>
    <source>
        <strain evidence="2 3">KUC8140</strain>
    </source>
</reference>
<dbReference type="STRING" id="27342.A0A0H2RG57"/>
<organism evidence="2 3">
    <name type="scientific">Schizopora paradoxa</name>
    <dbReference type="NCBI Taxonomy" id="27342"/>
    <lineage>
        <taxon>Eukaryota</taxon>
        <taxon>Fungi</taxon>
        <taxon>Dikarya</taxon>
        <taxon>Basidiomycota</taxon>
        <taxon>Agaricomycotina</taxon>
        <taxon>Agaricomycetes</taxon>
        <taxon>Hymenochaetales</taxon>
        <taxon>Schizoporaceae</taxon>
        <taxon>Schizopora</taxon>
    </lineage>
</organism>
<dbReference type="PANTHER" id="PTHR15633:SF2">
    <property type="entry name" value="NUCLEOLAR PROTEIN 11"/>
    <property type="match status" value="1"/>
</dbReference>
<dbReference type="OrthoDB" id="4349954at2759"/>
<accession>A0A0H2RG57</accession>
<feature type="region of interest" description="Disordered" evidence="1">
    <location>
        <begin position="672"/>
        <end position="693"/>
    </location>
</feature>
<evidence type="ECO:0000256" key="1">
    <source>
        <dbReference type="SAM" id="MobiDB-lite"/>
    </source>
</evidence>
<evidence type="ECO:0000313" key="3">
    <source>
        <dbReference type="Proteomes" id="UP000053477"/>
    </source>
</evidence>
<dbReference type="EMBL" id="KQ086088">
    <property type="protein sequence ID" value="KLO08508.1"/>
    <property type="molecule type" value="Genomic_DNA"/>
</dbReference>
<protein>
    <submittedName>
        <fullName evidence="2">Uncharacterized protein</fullName>
    </submittedName>
</protein>
<keyword evidence="3" id="KW-1185">Reference proteome</keyword>
<dbReference type="GO" id="GO:0003723">
    <property type="term" value="F:RNA binding"/>
    <property type="evidence" value="ECO:0007669"/>
    <property type="project" value="TreeGrafter"/>
</dbReference>
<proteinExistence type="predicted"/>
<evidence type="ECO:0000313" key="2">
    <source>
        <dbReference type="EMBL" id="KLO08508.1"/>
    </source>
</evidence>